<dbReference type="RefSeq" id="WP_146917338.1">
    <property type="nucleotide sequence ID" value="NZ_CP042430.1"/>
</dbReference>
<reference evidence="3 4" key="1">
    <citation type="journal article" date="2018" name="J. Microbiol.">
        <title>Baekduia soli gen. nov., sp. nov., a novel bacterium isolated from the soil of Baekdu Mountain and proposal of a novel family name, Baekduiaceae fam. nov.</title>
        <authorList>
            <person name="An D.S."/>
            <person name="Siddiqi M.Z."/>
            <person name="Kim K.H."/>
            <person name="Yu H.S."/>
            <person name="Im W.T."/>
        </authorList>
    </citation>
    <scope>NUCLEOTIDE SEQUENCE [LARGE SCALE GENOMIC DNA]</scope>
    <source>
        <strain evidence="3 4">BR7-21</strain>
    </source>
</reference>
<keyword evidence="2" id="KW-0472">Membrane</keyword>
<name>A0A5B8U2D9_9ACTN</name>
<feature type="transmembrane region" description="Helical" evidence="2">
    <location>
        <begin position="203"/>
        <end position="224"/>
    </location>
</feature>
<keyword evidence="2" id="KW-1133">Transmembrane helix</keyword>
<feature type="transmembrane region" description="Helical" evidence="2">
    <location>
        <begin position="25"/>
        <end position="48"/>
    </location>
</feature>
<evidence type="ECO:0000256" key="1">
    <source>
        <dbReference type="SAM" id="MobiDB-lite"/>
    </source>
</evidence>
<sequence length="307" mass="30981">MAATETPARPPAQDVLVREARLRPLVGLASLAAAILAAAAGVLPGAIYSGFPRVYVLDSIRAASGQDFGGDGLRTAQVLFIHDKALPLLGASVVQALMVLLVGAVLVFLLDAAQARGATTPRLARLLAMVGAVASAVGALLLQIGVMTEASTFAGQSDHSTAAAHDAVRGGLVVAGSGIGFFGGLTLAAAFVMIAIGAMRVGLLTRFVGVLGAICGVLLVLGPATGSSTFIVQTFWLVMVGVLLLGRWPRGTPPAWAGLDAIPWMTQQQVREARAAGGGGPAPARAAPAPAGPGVPGAARRKRKRRG</sequence>
<evidence type="ECO:0000256" key="2">
    <source>
        <dbReference type="SAM" id="Phobius"/>
    </source>
</evidence>
<feature type="transmembrane region" description="Helical" evidence="2">
    <location>
        <begin position="230"/>
        <end position="248"/>
    </location>
</feature>
<feature type="region of interest" description="Disordered" evidence="1">
    <location>
        <begin position="271"/>
        <end position="307"/>
    </location>
</feature>
<dbReference type="AlphaFoldDB" id="A0A5B8U2D9"/>
<evidence type="ECO:0000313" key="3">
    <source>
        <dbReference type="EMBL" id="QEC47187.1"/>
    </source>
</evidence>
<keyword evidence="4" id="KW-1185">Reference proteome</keyword>
<dbReference type="Proteomes" id="UP000321805">
    <property type="component" value="Chromosome"/>
</dbReference>
<protein>
    <recommendedName>
        <fullName evidence="5">DUF4386 family protein</fullName>
    </recommendedName>
</protein>
<dbReference type="OrthoDB" id="5243216at2"/>
<keyword evidence="2" id="KW-0812">Transmembrane</keyword>
<feature type="transmembrane region" description="Helical" evidence="2">
    <location>
        <begin position="88"/>
        <end position="111"/>
    </location>
</feature>
<gene>
    <name evidence="3" type="ORF">FSW04_06010</name>
</gene>
<dbReference type="KEGG" id="bsol:FSW04_06010"/>
<evidence type="ECO:0008006" key="5">
    <source>
        <dbReference type="Google" id="ProtNLM"/>
    </source>
</evidence>
<feature type="transmembrane region" description="Helical" evidence="2">
    <location>
        <begin position="167"/>
        <end position="196"/>
    </location>
</feature>
<evidence type="ECO:0000313" key="4">
    <source>
        <dbReference type="Proteomes" id="UP000321805"/>
    </source>
</evidence>
<dbReference type="EMBL" id="CP042430">
    <property type="protein sequence ID" value="QEC47187.1"/>
    <property type="molecule type" value="Genomic_DNA"/>
</dbReference>
<proteinExistence type="predicted"/>
<feature type="transmembrane region" description="Helical" evidence="2">
    <location>
        <begin position="123"/>
        <end position="147"/>
    </location>
</feature>
<organism evidence="3 4">
    <name type="scientific">Baekduia soli</name>
    <dbReference type="NCBI Taxonomy" id="496014"/>
    <lineage>
        <taxon>Bacteria</taxon>
        <taxon>Bacillati</taxon>
        <taxon>Actinomycetota</taxon>
        <taxon>Thermoleophilia</taxon>
        <taxon>Solirubrobacterales</taxon>
        <taxon>Baekduiaceae</taxon>
        <taxon>Baekduia</taxon>
    </lineage>
</organism>
<accession>A0A5B8U2D9</accession>